<evidence type="ECO:0000313" key="2">
    <source>
        <dbReference type="Proteomes" id="UP000000270"/>
    </source>
</evidence>
<accession>A8I4E7</accession>
<gene>
    <name evidence="1" type="ordered locus">AZC_1722</name>
</gene>
<dbReference type="AlphaFoldDB" id="A8I4E7"/>
<dbReference type="EMBL" id="AP009384">
    <property type="protein sequence ID" value="BAF87720.1"/>
    <property type="molecule type" value="Genomic_DNA"/>
</dbReference>
<proteinExistence type="predicted"/>
<evidence type="ECO:0000313" key="1">
    <source>
        <dbReference type="EMBL" id="BAF87720.1"/>
    </source>
</evidence>
<reference evidence="1 2" key="4">
    <citation type="journal article" date="2009" name="Appl. Environ. Microbiol.">
        <title>Comparative genome-wide transcriptional profiling of Azorhizobium caulinodans ORS571 grown under free-living and symbiotic conditions.</title>
        <authorList>
            <person name="Tsukada S."/>
            <person name="Aono T."/>
            <person name="Akiba N."/>
            <person name="Lee KB."/>
            <person name="Liu CT."/>
            <person name="Toyazaki H."/>
            <person name="Oyaizu H."/>
        </authorList>
    </citation>
    <scope>NUCLEOTIDE SEQUENCE [LARGE SCALE GENOMIC DNA]</scope>
    <source>
        <strain evidence="2">ATCC 43989 / DSM 5975 / JCM 20966 / LMG 6465 / NBRC 14845 / NCIMB 13405 / ORS 571</strain>
    </source>
</reference>
<dbReference type="Proteomes" id="UP000000270">
    <property type="component" value="Chromosome"/>
</dbReference>
<sequence>MLIATIDRVLTWVEANLPASIPAAARQSTRAGCVAPRDQIRTEADSIRAQRAAKGLENR</sequence>
<keyword evidence="2" id="KW-1185">Reference proteome</keyword>
<dbReference type="STRING" id="438753.AZC_1722"/>
<dbReference type="HOGENOM" id="CLU_2950264_0_0_5"/>
<organism evidence="1 2">
    <name type="scientific">Azorhizobium caulinodans (strain ATCC 43989 / DSM 5975 / JCM 20966 / LMG 6465 / NBRC 14845 / NCIMB 13405 / ORS 571)</name>
    <dbReference type="NCBI Taxonomy" id="438753"/>
    <lineage>
        <taxon>Bacteria</taxon>
        <taxon>Pseudomonadati</taxon>
        <taxon>Pseudomonadota</taxon>
        <taxon>Alphaproteobacteria</taxon>
        <taxon>Hyphomicrobiales</taxon>
        <taxon>Xanthobacteraceae</taxon>
        <taxon>Azorhizobium</taxon>
    </lineage>
</organism>
<reference evidence="1 2" key="6">
    <citation type="journal article" date="2011" name="Appl. Environ. Microbiol.">
        <title>Involvement of the azorhizobial chromosome partition gene (parA) in the onset of bacteroid differentiation during Sesbania rostrata stem nodule development.</title>
        <authorList>
            <person name="Liu CT."/>
            <person name="Lee KB."/>
            <person name="Wang YS."/>
            <person name="Peng MH."/>
            <person name="Lee KT."/>
            <person name="Suzuki S."/>
            <person name="Suzuki T."/>
            <person name="Oyaizu H."/>
        </authorList>
    </citation>
    <scope>NUCLEOTIDE SEQUENCE [LARGE SCALE GENOMIC DNA]</scope>
    <source>
        <strain evidence="2">ATCC 43989 / DSM 5975 / JCM 20966 / LMG 6465 / NBRC 14845 / NCIMB 13405 / ORS 571</strain>
    </source>
</reference>
<reference evidence="2" key="2">
    <citation type="submission" date="2007-04" db="EMBL/GenBank/DDBJ databases">
        <title>Complete genome sequence of the nitrogen-fixing bacterium Azorhizobium caulinodans ORS571.</title>
        <authorList>
            <person name="Lee K.B."/>
            <person name="Backer P.D."/>
            <person name="Aono T."/>
            <person name="Liu C.T."/>
            <person name="Suzuki S."/>
            <person name="Suzuki T."/>
            <person name="Kaneko T."/>
            <person name="Yamada M."/>
            <person name="Tabata S."/>
            <person name="Kupfer D.M."/>
            <person name="Najar F.Z."/>
            <person name="Wiley G.B."/>
            <person name="Roe B."/>
            <person name="Binnewies T."/>
            <person name="Ussery D."/>
            <person name="Vereecke D."/>
            <person name="Gevers D."/>
            <person name="Holsters M."/>
            <person name="Oyaizu H."/>
        </authorList>
    </citation>
    <scope>NUCLEOTIDE SEQUENCE [LARGE SCALE GENOMIC DNA]</scope>
    <source>
        <strain evidence="2">ATCC 43989 / DSM 5975 / JCM 20966 / LMG 6465 / NBRC 14845 / NCIMB 13405 / ORS 571</strain>
    </source>
</reference>
<reference evidence="1 2" key="1">
    <citation type="journal article" date="2007" name="Appl. Environ. Microbiol.">
        <title>Rhizobial factors required for stem nodule maturation and maintenance in Sesbania rostrata-Azorhizobium caulinodans ORS571 symbiosis.</title>
        <authorList>
            <person name="Suzuki S."/>
            <person name="Aono T."/>
            <person name="Lee KB."/>
            <person name="Suzuki T."/>
            <person name="Liu CT."/>
            <person name="Miwa H."/>
            <person name="Wakao S."/>
            <person name="Iki T."/>
            <person name="Oyaizu H."/>
        </authorList>
    </citation>
    <scope>NUCLEOTIDE SEQUENCE [LARGE SCALE GENOMIC DNA]</scope>
    <source>
        <strain evidence="2">ATCC 43989 / DSM 5975 / JCM 20966 / LMG 6465 / NBRC 14845 / NCIMB 13405 / ORS 571</strain>
    </source>
</reference>
<protein>
    <submittedName>
        <fullName evidence="1">Uncharacterized protein</fullName>
    </submittedName>
</protein>
<reference evidence="1 2" key="5">
    <citation type="journal article" date="2010" name="Appl. Environ. Microbiol.">
        <title>phrR-like gene praR of Azorhizobium caulinodans ORS571 is essential for symbiosis with Sesbania rostrata and is involved in expression of reb genes.</title>
        <authorList>
            <person name="Akiba N."/>
            <person name="Aono T."/>
            <person name="Toyazaki H."/>
            <person name="Sato S."/>
            <person name="Oyaizu H."/>
        </authorList>
    </citation>
    <scope>NUCLEOTIDE SEQUENCE [LARGE SCALE GENOMIC DNA]</scope>
    <source>
        <strain evidence="2">ATCC 43989 / DSM 5975 / JCM 20966 / LMG 6465 / NBRC 14845 / NCIMB 13405 / ORS 571</strain>
    </source>
</reference>
<dbReference type="RefSeq" id="WP_012170250.1">
    <property type="nucleotide sequence ID" value="NC_009937.1"/>
</dbReference>
<dbReference type="KEGG" id="azc:AZC_1722"/>
<name>A8I4E7_AZOC5</name>
<reference evidence="1 2" key="3">
    <citation type="journal article" date="2008" name="BMC Genomics">
        <title>The genome of the versatile nitrogen fixer Azorhizobium caulinodans ORS571.</title>
        <authorList>
            <person name="Lee KB."/>
            <person name="Backer P.D."/>
            <person name="Aono T."/>
            <person name="Liu CT."/>
            <person name="Suzuki S."/>
            <person name="Suzuki T."/>
            <person name="Kaneko T."/>
            <person name="Yamada M."/>
            <person name="Tabata S."/>
            <person name="Kupfer D.M."/>
            <person name="Najar F.Z."/>
            <person name="Wiley G.B."/>
            <person name="Roe B."/>
            <person name="Binnewies T.T."/>
            <person name="Ussery D.W."/>
            <person name="D'Haeze W."/>
            <person name="Herder J.D."/>
            <person name="Gevers D."/>
            <person name="Vereecke D."/>
            <person name="Holsters M."/>
            <person name="Oyaizu H."/>
        </authorList>
    </citation>
    <scope>NUCLEOTIDE SEQUENCE [LARGE SCALE GENOMIC DNA]</scope>
    <source>
        <strain evidence="2">ATCC 43989 / DSM 5975 / JCM 20966 / LMG 6465 / NBRC 14845 / NCIMB 13405 / ORS 571</strain>
    </source>
</reference>